<dbReference type="SUPFAM" id="SSF53474">
    <property type="entry name" value="alpha/beta-Hydrolases"/>
    <property type="match status" value="1"/>
</dbReference>
<reference evidence="3 4" key="1">
    <citation type="submission" date="2020-08" db="EMBL/GenBank/DDBJ databases">
        <authorList>
            <person name="Mo P."/>
        </authorList>
    </citation>
    <scope>NUCLEOTIDE SEQUENCE [LARGE SCALE GENOMIC DNA]</scope>
    <source>
        <strain evidence="3 4">CGMCC 4.1532</strain>
    </source>
</reference>
<name>A0A7G7MHW3_9PSEU</name>
<evidence type="ECO:0000313" key="4">
    <source>
        <dbReference type="Proteomes" id="UP000515728"/>
    </source>
</evidence>
<protein>
    <submittedName>
        <fullName evidence="3">Alpha/beta fold hydrolase</fullName>
    </submittedName>
</protein>
<keyword evidence="4" id="KW-1185">Reference proteome</keyword>
<dbReference type="InterPro" id="IPR029058">
    <property type="entry name" value="AB_hydrolase_fold"/>
</dbReference>
<dbReference type="KEGG" id="ppel:H6H00_30840"/>
<dbReference type="Proteomes" id="UP000515728">
    <property type="component" value="Chromosome"/>
</dbReference>
<dbReference type="Pfam" id="PF12697">
    <property type="entry name" value="Abhydrolase_6"/>
    <property type="match status" value="1"/>
</dbReference>
<organism evidence="3 4">
    <name type="scientific">Pseudonocardia petroleophila</name>
    <dbReference type="NCBI Taxonomy" id="37331"/>
    <lineage>
        <taxon>Bacteria</taxon>
        <taxon>Bacillati</taxon>
        <taxon>Actinomycetota</taxon>
        <taxon>Actinomycetes</taxon>
        <taxon>Pseudonocardiales</taxon>
        <taxon>Pseudonocardiaceae</taxon>
        <taxon>Pseudonocardia</taxon>
    </lineage>
</organism>
<dbReference type="GO" id="GO:0016787">
    <property type="term" value="F:hydrolase activity"/>
    <property type="evidence" value="ECO:0007669"/>
    <property type="project" value="UniProtKB-KW"/>
</dbReference>
<evidence type="ECO:0000259" key="2">
    <source>
        <dbReference type="Pfam" id="PF12697"/>
    </source>
</evidence>
<sequence>MSGDTDSAHPPVREVVVPDKSGLPRLEPVGREQDAPSALVLVLHGGRAHSRESGERKRLTYRRMVPFARALSRRGPAVYLLRYRYRGWNAPAKDALRDAQWALAELAERFPGVPVALVGHSMGGRAALGAAGSSNVVAVCALAPWLDRSDPVVQLDGRTVLIAHGDRERWTDPGESYRYAVRAKERGVAVCRFDVPGAGHFMLTRVGDWHALTQRFVLGALGIEPVDPTIANALHQPTPTGLRAVLHGAHT</sequence>
<dbReference type="InterPro" id="IPR000073">
    <property type="entry name" value="AB_hydrolase_1"/>
</dbReference>
<dbReference type="EMBL" id="CP060131">
    <property type="protein sequence ID" value="QNG52374.1"/>
    <property type="molecule type" value="Genomic_DNA"/>
</dbReference>
<dbReference type="Gene3D" id="3.40.50.1820">
    <property type="entry name" value="alpha/beta hydrolase"/>
    <property type="match status" value="1"/>
</dbReference>
<evidence type="ECO:0000256" key="1">
    <source>
        <dbReference type="SAM" id="MobiDB-lite"/>
    </source>
</evidence>
<feature type="domain" description="AB hydrolase-1" evidence="2">
    <location>
        <begin position="40"/>
        <end position="219"/>
    </location>
</feature>
<gene>
    <name evidence="3" type="ORF">H6H00_30840</name>
</gene>
<accession>A0A7G7MHW3</accession>
<feature type="region of interest" description="Disordered" evidence="1">
    <location>
        <begin position="1"/>
        <end position="29"/>
    </location>
</feature>
<dbReference type="AlphaFoldDB" id="A0A7G7MHW3"/>
<keyword evidence="3" id="KW-0378">Hydrolase</keyword>
<evidence type="ECO:0000313" key="3">
    <source>
        <dbReference type="EMBL" id="QNG52374.1"/>
    </source>
</evidence>
<proteinExistence type="predicted"/>